<reference evidence="8" key="1">
    <citation type="submission" date="2022-03" db="EMBL/GenBank/DDBJ databases">
        <title>De novo assembled genomes of Belliella spp. (Cyclobacteriaceae) strains.</title>
        <authorList>
            <person name="Szabo A."/>
            <person name="Korponai K."/>
            <person name="Felfoldi T."/>
        </authorList>
    </citation>
    <scope>NUCLEOTIDE SEQUENCE</scope>
    <source>
        <strain evidence="8">DSM 111903</strain>
    </source>
</reference>
<accession>A0ABS9VCL4</accession>
<keyword evidence="4" id="KW-0067">ATP-binding</keyword>
<keyword evidence="2" id="KW-0548">Nucleotidyltransferase</keyword>
<comment type="caution">
    <text evidence="8">The sequence shown here is derived from an EMBL/GenBank/DDBJ whole genome shotgun (WGS) entry which is preliminary data.</text>
</comment>
<organism evidence="8 9">
    <name type="scientific">Belliella alkalica</name>
    <dbReference type="NCBI Taxonomy" id="1730871"/>
    <lineage>
        <taxon>Bacteria</taxon>
        <taxon>Pseudomonadati</taxon>
        <taxon>Bacteroidota</taxon>
        <taxon>Cytophagia</taxon>
        <taxon>Cytophagales</taxon>
        <taxon>Cyclobacteriaceae</taxon>
        <taxon>Belliella</taxon>
    </lineage>
</organism>
<dbReference type="SUPFAM" id="SSF140931">
    <property type="entry name" value="Fic-like"/>
    <property type="match status" value="1"/>
</dbReference>
<gene>
    <name evidence="8" type="ORF">MM213_11860</name>
</gene>
<name>A0ABS9VCL4_9BACT</name>
<protein>
    <recommendedName>
        <fullName evidence="5">protein adenylyltransferase</fullName>
        <ecNumber evidence="5">2.7.7.108</ecNumber>
    </recommendedName>
</protein>
<evidence type="ECO:0000256" key="1">
    <source>
        <dbReference type="ARBA" id="ARBA00022679"/>
    </source>
</evidence>
<keyword evidence="9" id="KW-1185">Reference proteome</keyword>
<keyword evidence="3" id="KW-0547">Nucleotide-binding</keyword>
<sequence>MSDSYKYIDFDYTYVDPKTGILKNIPGITDPDVLLFVESGAVTKRLQELYNNPIKIKGIENLFDIHKHLFQDIYVWAGKKRVVEISKDGKQFFPTTHFDNASNYINSLMADYKKIRKNRRKE</sequence>
<comment type="catalytic activity">
    <reaction evidence="6">
        <text>L-threonyl-[protein] + ATP = 3-O-(5'-adenylyl)-L-threonyl-[protein] + diphosphate</text>
        <dbReference type="Rhea" id="RHEA:54292"/>
        <dbReference type="Rhea" id="RHEA-COMP:11060"/>
        <dbReference type="Rhea" id="RHEA-COMP:13847"/>
        <dbReference type="ChEBI" id="CHEBI:30013"/>
        <dbReference type="ChEBI" id="CHEBI:30616"/>
        <dbReference type="ChEBI" id="CHEBI:33019"/>
        <dbReference type="ChEBI" id="CHEBI:138113"/>
        <dbReference type="EC" id="2.7.7.108"/>
    </reaction>
</comment>
<keyword evidence="1" id="KW-0808">Transferase</keyword>
<dbReference type="PANTHER" id="PTHR39560">
    <property type="entry name" value="PROTEIN ADENYLYLTRANSFERASE FIC-RELATED"/>
    <property type="match status" value="1"/>
</dbReference>
<evidence type="ECO:0000256" key="5">
    <source>
        <dbReference type="ARBA" id="ARBA00034531"/>
    </source>
</evidence>
<evidence type="ECO:0000256" key="2">
    <source>
        <dbReference type="ARBA" id="ARBA00022695"/>
    </source>
</evidence>
<dbReference type="RefSeq" id="WP_241412537.1">
    <property type="nucleotide sequence ID" value="NZ_JAKZGO010000008.1"/>
</dbReference>
<dbReference type="Proteomes" id="UP001165430">
    <property type="component" value="Unassembled WGS sequence"/>
</dbReference>
<dbReference type="Gene3D" id="1.10.3290.10">
    <property type="entry name" value="Fido-like domain"/>
    <property type="match status" value="1"/>
</dbReference>
<dbReference type="EC" id="2.7.7.108" evidence="5"/>
<comment type="catalytic activity">
    <reaction evidence="7">
        <text>L-tyrosyl-[protein] + ATP = O-(5'-adenylyl)-L-tyrosyl-[protein] + diphosphate</text>
        <dbReference type="Rhea" id="RHEA:54288"/>
        <dbReference type="Rhea" id="RHEA-COMP:10136"/>
        <dbReference type="Rhea" id="RHEA-COMP:13846"/>
        <dbReference type="ChEBI" id="CHEBI:30616"/>
        <dbReference type="ChEBI" id="CHEBI:33019"/>
        <dbReference type="ChEBI" id="CHEBI:46858"/>
        <dbReference type="ChEBI" id="CHEBI:83624"/>
        <dbReference type="EC" id="2.7.7.108"/>
    </reaction>
</comment>
<evidence type="ECO:0000256" key="6">
    <source>
        <dbReference type="ARBA" id="ARBA00047939"/>
    </source>
</evidence>
<dbReference type="PANTHER" id="PTHR39560:SF1">
    <property type="entry name" value="PROTEIN ADENYLYLTRANSFERASE FIC-RELATED"/>
    <property type="match status" value="1"/>
</dbReference>
<proteinExistence type="predicted"/>
<evidence type="ECO:0000256" key="3">
    <source>
        <dbReference type="ARBA" id="ARBA00022741"/>
    </source>
</evidence>
<evidence type="ECO:0000313" key="8">
    <source>
        <dbReference type="EMBL" id="MCH7414187.1"/>
    </source>
</evidence>
<evidence type="ECO:0000256" key="7">
    <source>
        <dbReference type="ARBA" id="ARBA00048696"/>
    </source>
</evidence>
<dbReference type="InterPro" id="IPR036597">
    <property type="entry name" value="Fido-like_dom_sf"/>
</dbReference>
<evidence type="ECO:0000313" key="9">
    <source>
        <dbReference type="Proteomes" id="UP001165430"/>
    </source>
</evidence>
<evidence type="ECO:0000256" key="4">
    <source>
        <dbReference type="ARBA" id="ARBA00022840"/>
    </source>
</evidence>
<dbReference type="EMBL" id="JAKZGO010000008">
    <property type="protein sequence ID" value="MCH7414187.1"/>
    <property type="molecule type" value="Genomic_DNA"/>
</dbReference>